<proteinExistence type="predicted"/>
<accession>A0AAW6DJD4</accession>
<evidence type="ECO:0000313" key="2">
    <source>
        <dbReference type="Proteomes" id="UP001212160"/>
    </source>
</evidence>
<evidence type="ECO:0000313" key="1">
    <source>
        <dbReference type="EMBL" id="MDB8688979.1"/>
    </source>
</evidence>
<dbReference type="AlphaFoldDB" id="A0AAW6DJD4"/>
<protein>
    <submittedName>
        <fullName evidence="1">Uncharacterized protein</fullName>
    </submittedName>
</protein>
<gene>
    <name evidence="1" type="ORF">PNW85_20535</name>
</gene>
<organism evidence="1 2">
    <name type="scientific">Mediterraneibacter gnavus</name>
    <name type="common">Ruminococcus gnavus</name>
    <dbReference type="NCBI Taxonomy" id="33038"/>
    <lineage>
        <taxon>Bacteria</taxon>
        <taxon>Bacillati</taxon>
        <taxon>Bacillota</taxon>
        <taxon>Clostridia</taxon>
        <taxon>Lachnospirales</taxon>
        <taxon>Lachnospiraceae</taxon>
        <taxon>Mediterraneibacter</taxon>
    </lineage>
</organism>
<dbReference type="Proteomes" id="UP001212160">
    <property type="component" value="Unassembled WGS sequence"/>
</dbReference>
<sequence>MDVILIAVFLITVVQGIKFSMYNAREEKAFEAKEYTIVGISLLFLLSVITK</sequence>
<comment type="caution">
    <text evidence="1">The sequence shown here is derived from an EMBL/GenBank/DDBJ whole genome shotgun (WGS) entry which is preliminary data.</text>
</comment>
<dbReference type="RefSeq" id="WP_173864952.1">
    <property type="nucleotide sequence ID" value="NZ_DAWDPA010000016.1"/>
</dbReference>
<name>A0AAW6DJD4_MEDGN</name>
<reference evidence="1" key="1">
    <citation type="submission" date="2023-01" db="EMBL/GenBank/DDBJ databases">
        <title>Human gut microbiome strain richness.</title>
        <authorList>
            <person name="Chen-Liaw A."/>
        </authorList>
    </citation>
    <scope>NUCLEOTIDE SEQUENCE</scope>
    <source>
        <strain evidence="1">RTP21484st1_H11_RTP21484_190118</strain>
    </source>
</reference>
<dbReference type="EMBL" id="JAQMLA010000175">
    <property type="protein sequence ID" value="MDB8688979.1"/>
    <property type="molecule type" value="Genomic_DNA"/>
</dbReference>